<dbReference type="SUPFAM" id="SSF51905">
    <property type="entry name" value="FAD/NAD(P)-binding domain"/>
    <property type="match status" value="1"/>
</dbReference>
<proteinExistence type="predicted"/>
<dbReference type="PRINTS" id="PR00420">
    <property type="entry name" value="RNGMNOXGNASE"/>
</dbReference>
<keyword evidence="9" id="KW-1185">Reference proteome</keyword>
<keyword evidence="6" id="KW-1133">Transmembrane helix</keyword>
<evidence type="ECO:0000256" key="6">
    <source>
        <dbReference type="SAM" id="Phobius"/>
    </source>
</evidence>
<name>A0A1L9NL94_ASPTC</name>
<sequence length="426" mass="47009">MNPCSRGTEHPCLLAAPIMADLPVLIVGAGISGLLLAQHLQKLGVPYKIFERDAAIDARSGGWGLTLHWALPALRELLPDDLVQRLPEAYVNKAAAARGDTGRFSFFDLKTGSALYSVPAAERIRVSRVRLRQLVATGLDVQWNKTLQDIESSADTVTAHFADGTSYTGCLLIGCDGSRSPTREILYPDSHEMNPLPVQILGAATLYTAEEMAGAADIDPFIFQGSHPESNVFLFFSILDNPNNFAESSKDKYECQIIISWADSKDIAVPSDNRERIALMKSLASNWAEPFRTLVYGLPEDTDARSIRIADWMFRPLQNRSHPRVVLMGDSAHTMTMYRGEGANNAIVDVLDLTRRVDMRSLGSMSTQALRDALDVYENDVFRRAEPSVLNSRQACVDAHDFTRILDESPLVSARVLKEDAAEKES</sequence>
<dbReference type="InterPro" id="IPR036188">
    <property type="entry name" value="FAD/NAD-bd_sf"/>
</dbReference>
<dbReference type="Pfam" id="PF01494">
    <property type="entry name" value="FAD_binding_3"/>
    <property type="match status" value="1"/>
</dbReference>
<evidence type="ECO:0000256" key="3">
    <source>
        <dbReference type="ARBA" id="ARBA00022827"/>
    </source>
</evidence>
<reference evidence="9" key="1">
    <citation type="journal article" date="2017" name="Genome Biol.">
        <title>Comparative genomics reveals high biological diversity and specific adaptations in the industrially and medically important fungal genus Aspergillus.</title>
        <authorList>
            <person name="de Vries R.P."/>
            <person name="Riley R."/>
            <person name="Wiebenga A."/>
            <person name="Aguilar-Osorio G."/>
            <person name="Amillis S."/>
            <person name="Uchima C.A."/>
            <person name="Anderluh G."/>
            <person name="Asadollahi M."/>
            <person name="Askin M."/>
            <person name="Barry K."/>
            <person name="Battaglia E."/>
            <person name="Bayram O."/>
            <person name="Benocci T."/>
            <person name="Braus-Stromeyer S.A."/>
            <person name="Caldana C."/>
            <person name="Canovas D."/>
            <person name="Cerqueira G.C."/>
            <person name="Chen F."/>
            <person name="Chen W."/>
            <person name="Choi C."/>
            <person name="Clum A."/>
            <person name="Dos Santos R.A."/>
            <person name="Damasio A.R."/>
            <person name="Diallinas G."/>
            <person name="Emri T."/>
            <person name="Fekete E."/>
            <person name="Flipphi M."/>
            <person name="Freyberg S."/>
            <person name="Gallo A."/>
            <person name="Gournas C."/>
            <person name="Habgood R."/>
            <person name="Hainaut M."/>
            <person name="Harispe M.L."/>
            <person name="Henrissat B."/>
            <person name="Hilden K.S."/>
            <person name="Hope R."/>
            <person name="Hossain A."/>
            <person name="Karabika E."/>
            <person name="Karaffa L."/>
            <person name="Karanyi Z."/>
            <person name="Krasevec N."/>
            <person name="Kuo A."/>
            <person name="Kusch H."/>
            <person name="LaButti K."/>
            <person name="Lagendijk E.L."/>
            <person name="Lapidus A."/>
            <person name="Levasseur A."/>
            <person name="Lindquist E."/>
            <person name="Lipzen A."/>
            <person name="Logrieco A.F."/>
            <person name="MacCabe A."/>
            <person name="Maekelae M.R."/>
            <person name="Malavazi I."/>
            <person name="Melin P."/>
            <person name="Meyer V."/>
            <person name="Mielnichuk N."/>
            <person name="Miskei M."/>
            <person name="Molnar A.P."/>
            <person name="Mule G."/>
            <person name="Ngan C.Y."/>
            <person name="Orejas M."/>
            <person name="Orosz E."/>
            <person name="Ouedraogo J.P."/>
            <person name="Overkamp K.M."/>
            <person name="Park H.-S."/>
            <person name="Perrone G."/>
            <person name="Piumi F."/>
            <person name="Punt P.J."/>
            <person name="Ram A.F."/>
            <person name="Ramon A."/>
            <person name="Rauscher S."/>
            <person name="Record E."/>
            <person name="Riano-Pachon D.M."/>
            <person name="Robert V."/>
            <person name="Roehrig J."/>
            <person name="Ruller R."/>
            <person name="Salamov A."/>
            <person name="Salih N.S."/>
            <person name="Samson R.A."/>
            <person name="Sandor E."/>
            <person name="Sanguinetti M."/>
            <person name="Schuetze T."/>
            <person name="Sepcic K."/>
            <person name="Shelest E."/>
            <person name="Sherlock G."/>
            <person name="Sophianopoulou V."/>
            <person name="Squina F.M."/>
            <person name="Sun H."/>
            <person name="Susca A."/>
            <person name="Todd R.B."/>
            <person name="Tsang A."/>
            <person name="Unkles S.E."/>
            <person name="van de Wiele N."/>
            <person name="van Rossen-Uffink D."/>
            <person name="Oliveira J.V."/>
            <person name="Vesth T.C."/>
            <person name="Visser J."/>
            <person name="Yu J.-H."/>
            <person name="Zhou M."/>
            <person name="Andersen M.R."/>
            <person name="Archer D.B."/>
            <person name="Baker S.E."/>
            <person name="Benoit I."/>
            <person name="Brakhage A.A."/>
            <person name="Braus G.H."/>
            <person name="Fischer R."/>
            <person name="Frisvad J.C."/>
            <person name="Goldman G.H."/>
            <person name="Houbraken J."/>
            <person name="Oakley B."/>
            <person name="Pocsi I."/>
            <person name="Scazzocchio C."/>
            <person name="Seiboth B."/>
            <person name="vanKuyk P.A."/>
            <person name="Wortman J."/>
            <person name="Dyer P.S."/>
            <person name="Grigoriev I.V."/>
        </authorList>
    </citation>
    <scope>NUCLEOTIDE SEQUENCE [LARGE SCALE GENOMIC DNA]</scope>
    <source>
        <strain evidence="9">CBS 134.48</strain>
    </source>
</reference>
<dbReference type="AlphaFoldDB" id="A0A1L9NL94"/>
<dbReference type="STRING" id="767770.A0A1L9NL94"/>
<protein>
    <recommendedName>
        <fullName evidence="7">FAD-binding domain-containing protein</fullName>
    </recommendedName>
</protein>
<evidence type="ECO:0000313" key="8">
    <source>
        <dbReference type="EMBL" id="OJI90048.1"/>
    </source>
</evidence>
<evidence type="ECO:0000256" key="4">
    <source>
        <dbReference type="ARBA" id="ARBA00023002"/>
    </source>
</evidence>
<evidence type="ECO:0000256" key="2">
    <source>
        <dbReference type="ARBA" id="ARBA00022630"/>
    </source>
</evidence>
<keyword evidence="6" id="KW-0812">Transmembrane</keyword>
<organism evidence="8 9">
    <name type="scientific">Aspergillus tubingensis (strain CBS 134.48)</name>
    <dbReference type="NCBI Taxonomy" id="767770"/>
    <lineage>
        <taxon>Eukaryota</taxon>
        <taxon>Fungi</taxon>
        <taxon>Dikarya</taxon>
        <taxon>Ascomycota</taxon>
        <taxon>Pezizomycotina</taxon>
        <taxon>Eurotiomycetes</taxon>
        <taxon>Eurotiomycetidae</taxon>
        <taxon>Eurotiales</taxon>
        <taxon>Aspergillaceae</taxon>
        <taxon>Aspergillus</taxon>
        <taxon>Aspergillus subgen. Circumdati</taxon>
    </lineage>
</organism>
<dbReference type="PANTHER" id="PTHR47178:SF1">
    <property type="entry name" value="FAD-BINDING DOMAIN-CONTAINING PROTEIN-RELATED"/>
    <property type="match status" value="1"/>
</dbReference>
<evidence type="ECO:0000256" key="1">
    <source>
        <dbReference type="ARBA" id="ARBA00001974"/>
    </source>
</evidence>
<dbReference type="OMA" id="WGLTLNW"/>
<dbReference type="VEuPathDB" id="FungiDB:ASPTUDRAFT_51963"/>
<feature type="transmembrane region" description="Helical" evidence="6">
    <location>
        <begin position="12"/>
        <end position="37"/>
    </location>
</feature>
<dbReference type="GO" id="GO:0071949">
    <property type="term" value="F:FAD binding"/>
    <property type="evidence" value="ECO:0007669"/>
    <property type="project" value="InterPro"/>
</dbReference>
<gene>
    <name evidence="8" type="ORF">ASPTUDRAFT_51963</name>
</gene>
<evidence type="ECO:0000256" key="5">
    <source>
        <dbReference type="ARBA" id="ARBA00023033"/>
    </source>
</evidence>
<dbReference type="InterPro" id="IPR002938">
    <property type="entry name" value="FAD-bd"/>
</dbReference>
<keyword evidence="5" id="KW-0503">Monooxygenase</keyword>
<evidence type="ECO:0000313" key="9">
    <source>
        <dbReference type="Proteomes" id="UP000184304"/>
    </source>
</evidence>
<comment type="cofactor">
    <cofactor evidence="1">
        <name>FAD</name>
        <dbReference type="ChEBI" id="CHEBI:57692"/>
    </cofactor>
</comment>
<keyword evidence="2" id="KW-0285">Flavoprotein</keyword>
<feature type="domain" description="FAD-binding" evidence="7">
    <location>
        <begin position="22"/>
        <end position="386"/>
    </location>
</feature>
<keyword evidence="3" id="KW-0274">FAD</keyword>
<keyword evidence="4" id="KW-0560">Oxidoreductase</keyword>
<dbReference type="PANTHER" id="PTHR47178">
    <property type="entry name" value="MONOOXYGENASE, FAD-BINDING"/>
    <property type="match status" value="1"/>
</dbReference>
<evidence type="ECO:0000259" key="7">
    <source>
        <dbReference type="Pfam" id="PF01494"/>
    </source>
</evidence>
<dbReference type="GO" id="GO:0004497">
    <property type="term" value="F:monooxygenase activity"/>
    <property type="evidence" value="ECO:0007669"/>
    <property type="project" value="UniProtKB-KW"/>
</dbReference>
<accession>A0A1L9NL94</accession>
<dbReference type="Gene3D" id="3.50.50.60">
    <property type="entry name" value="FAD/NAD(P)-binding domain"/>
    <property type="match status" value="1"/>
</dbReference>
<dbReference type="OrthoDB" id="47494at2759"/>
<keyword evidence="6" id="KW-0472">Membrane</keyword>
<dbReference type="EMBL" id="KV878176">
    <property type="protein sequence ID" value="OJI90048.1"/>
    <property type="molecule type" value="Genomic_DNA"/>
</dbReference>
<dbReference type="Proteomes" id="UP000184304">
    <property type="component" value="Unassembled WGS sequence"/>
</dbReference>